<accession>A0A518DB51</accession>
<evidence type="ECO:0000256" key="2">
    <source>
        <dbReference type="ARBA" id="ARBA00023002"/>
    </source>
</evidence>
<sequence length="330" mass="35394">MKLRVGIVGLGPAWANRHVPALRALPTRFRVSAVCDPVAHRAELAAAEFGARQVDSFRALAAAEDVDALMLLSARWYGALPIHAACEAGKAVYCAASIDLAAKEATELRDRVRSAGIAFMAELPNRLAPATIRLKELIATRLGQPRMIFCNQRHAAGGGHNGSADIDTRRLIEMVDWSCYVVGRQPTSVVGASCPSEPGGTVDYSLMMLDFAQPGGPGAQAQIACGSYVPRAWGEAASFRRPADMQVVCERGIAFVDLPAGLVWFDGAGQHLEALDHERPVGEQLLMQFHRMVGSLVLNTTNLEDAYRAVSIVLAARKSSLDGRRVALPS</sequence>
<evidence type="ECO:0000313" key="4">
    <source>
        <dbReference type="EMBL" id="QDU88709.1"/>
    </source>
</evidence>
<evidence type="ECO:0000259" key="3">
    <source>
        <dbReference type="Pfam" id="PF01408"/>
    </source>
</evidence>
<reference evidence="4 5" key="1">
    <citation type="submission" date="2019-02" db="EMBL/GenBank/DDBJ databases">
        <title>Deep-cultivation of Planctomycetes and their phenomic and genomic characterization uncovers novel biology.</title>
        <authorList>
            <person name="Wiegand S."/>
            <person name="Jogler M."/>
            <person name="Boedeker C."/>
            <person name="Pinto D."/>
            <person name="Vollmers J."/>
            <person name="Rivas-Marin E."/>
            <person name="Kohn T."/>
            <person name="Peeters S.H."/>
            <person name="Heuer A."/>
            <person name="Rast P."/>
            <person name="Oberbeckmann S."/>
            <person name="Bunk B."/>
            <person name="Jeske O."/>
            <person name="Meyerdierks A."/>
            <person name="Storesund J.E."/>
            <person name="Kallscheuer N."/>
            <person name="Luecker S."/>
            <person name="Lage O.M."/>
            <person name="Pohl T."/>
            <person name="Merkel B.J."/>
            <person name="Hornburger P."/>
            <person name="Mueller R.-W."/>
            <person name="Bruemmer F."/>
            <person name="Labrenz M."/>
            <person name="Spormann A.M."/>
            <person name="Op den Camp H."/>
            <person name="Overmann J."/>
            <person name="Amann R."/>
            <person name="Jetten M.S.M."/>
            <person name="Mascher T."/>
            <person name="Medema M.H."/>
            <person name="Devos D.P."/>
            <person name="Kaster A.-K."/>
            <person name="Ovreas L."/>
            <person name="Rohde M."/>
            <person name="Galperin M.Y."/>
            <person name="Jogler C."/>
        </authorList>
    </citation>
    <scope>NUCLEOTIDE SEQUENCE [LARGE SCALE GENOMIC DNA]</scope>
    <source>
        <strain evidence="4 5">Pla175</strain>
    </source>
</reference>
<dbReference type="GO" id="GO:0000166">
    <property type="term" value="F:nucleotide binding"/>
    <property type="evidence" value="ECO:0007669"/>
    <property type="project" value="InterPro"/>
</dbReference>
<organism evidence="4 5">
    <name type="scientific">Pirellulimonas nuda</name>
    <dbReference type="NCBI Taxonomy" id="2528009"/>
    <lineage>
        <taxon>Bacteria</taxon>
        <taxon>Pseudomonadati</taxon>
        <taxon>Planctomycetota</taxon>
        <taxon>Planctomycetia</taxon>
        <taxon>Pirellulales</taxon>
        <taxon>Lacipirellulaceae</taxon>
        <taxon>Pirellulimonas</taxon>
    </lineage>
</organism>
<dbReference type="SUPFAM" id="SSF55347">
    <property type="entry name" value="Glyceraldehyde-3-phosphate dehydrogenase-like, C-terminal domain"/>
    <property type="match status" value="1"/>
</dbReference>
<dbReference type="InterPro" id="IPR036291">
    <property type="entry name" value="NAD(P)-bd_dom_sf"/>
</dbReference>
<protein>
    <submittedName>
        <fullName evidence="4">Inositol 2-dehydrogenase</fullName>
        <ecNumber evidence="4">1.1.1.18</ecNumber>
    </submittedName>
</protein>
<dbReference type="OrthoDB" id="241454at2"/>
<proteinExistence type="inferred from homology"/>
<dbReference type="Pfam" id="PF01408">
    <property type="entry name" value="GFO_IDH_MocA"/>
    <property type="match status" value="1"/>
</dbReference>
<dbReference type="InterPro" id="IPR051317">
    <property type="entry name" value="Gfo/Idh/MocA_oxidoreduct"/>
</dbReference>
<dbReference type="EC" id="1.1.1.18" evidence="4"/>
<dbReference type="Proteomes" id="UP000317429">
    <property type="component" value="Chromosome"/>
</dbReference>
<dbReference type="PANTHER" id="PTHR43708:SF5">
    <property type="entry name" value="CONSERVED EXPRESSED OXIDOREDUCTASE (EUROFUNG)-RELATED"/>
    <property type="match status" value="1"/>
</dbReference>
<dbReference type="Gene3D" id="3.30.360.10">
    <property type="entry name" value="Dihydrodipicolinate Reductase, domain 2"/>
    <property type="match status" value="1"/>
</dbReference>
<dbReference type="InterPro" id="IPR000683">
    <property type="entry name" value="Gfo/Idh/MocA-like_OxRdtase_N"/>
</dbReference>
<evidence type="ECO:0000256" key="1">
    <source>
        <dbReference type="ARBA" id="ARBA00010928"/>
    </source>
</evidence>
<dbReference type="AlphaFoldDB" id="A0A518DB51"/>
<gene>
    <name evidence="4" type="primary">iolG_4</name>
    <name evidence="4" type="ORF">Pla175_20900</name>
</gene>
<comment type="similarity">
    <text evidence="1">Belongs to the Gfo/Idh/MocA family.</text>
</comment>
<keyword evidence="5" id="KW-1185">Reference proteome</keyword>
<dbReference type="KEGG" id="pnd:Pla175_20900"/>
<keyword evidence="2 4" id="KW-0560">Oxidoreductase</keyword>
<dbReference type="GO" id="GO:0050112">
    <property type="term" value="F:inositol 2-dehydrogenase (NAD+) activity"/>
    <property type="evidence" value="ECO:0007669"/>
    <property type="project" value="UniProtKB-EC"/>
</dbReference>
<name>A0A518DB51_9BACT</name>
<dbReference type="SUPFAM" id="SSF51735">
    <property type="entry name" value="NAD(P)-binding Rossmann-fold domains"/>
    <property type="match status" value="1"/>
</dbReference>
<dbReference type="Gene3D" id="3.40.50.720">
    <property type="entry name" value="NAD(P)-binding Rossmann-like Domain"/>
    <property type="match status" value="1"/>
</dbReference>
<evidence type="ECO:0000313" key="5">
    <source>
        <dbReference type="Proteomes" id="UP000317429"/>
    </source>
</evidence>
<feature type="domain" description="Gfo/Idh/MocA-like oxidoreductase N-terminal" evidence="3">
    <location>
        <begin position="3"/>
        <end position="120"/>
    </location>
</feature>
<dbReference type="EMBL" id="CP036291">
    <property type="protein sequence ID" value="QDU88709.1"/>
    <property type="molecule type" value="Genomic_DNA"/>
</dbReference>
<dbReference type="RefSeq" id="WP_145283906.1">
    <property type="nucleotide sequence ID" value="NZ_CP036291.1"/>
</dbReference>
<dbReference type="PANTHER" id="PTHR43708">
    <property type="entry name" value="CONSERVED EXPRESSED OXIDOREDUCTASE (EUROFUNG)"/>
    <property type="match status" value="1"/>
</dbReference>